<name>A0ABP9SB96_9ACTN</name>
<reference evidence="3" key="1">
    <citation type="journal article" date="2019" name="Int. J. Syst. Evol. Microbiol.">
        <title>The Global Catalogue of Microorganisms (GCM) 10K type strain sequencing project: providing services to taxonomists for standard genome sequencing and annotation.</title>
        <authorList>
            <consortium name="The Broad Institute Genomics Platform"/>
            <consortium name="The Broad Institute Genome Sequencing Center for Infectious Disease"/>
            <person name="Wu L."/>
            <person name="Ma J."/>
        </authorList>
    </citation>
    <scope>NUCLEOTIDE SEQUENCE [LARGE SCALE GENOMIC DNA]</scope>
    <source>
        <strain evidence="3">JCM 18304</strain>
    </source>
</reference>
<dbReference type="PANTHER" id="PTHR46696:SF1">
    <property type="entry name" value="CYTOCHROME P450 YJIB-RELATED"/>
    <property type="match status" value="1"/>
</dbReference>
<evidence type="ECO:0000313" key="2">
    <source>
        <dbReference type="EMBL" id="GAA5192677.1"/>
    </source>
</evidence>
<dbReference type="InterPro" id="IPR036396">
    <property type="entry name" value="Cyt_P450_sf"/>
</dbReference>
<proteinExistence type="inferred from homology"/>
<dbReference type="PANTHER" id="PTHR46696">
    <property type="entry name" value="P450, PUTATIVE (EUROFUNG)-RELATED"/>
    <property type="match status" value="1"/>
</dbReference>
<comment type="similarity">
    <text evidence="1">Belongs to the cytochrome P450 family.</text>
</comment>
<evidence type="ECO:0000256" key="1">
    <source>
        <dbReference type="ARBA" id="ARBA00010617"/>
    </source>
</evidence>
<evidence type="ECO:0008006" key="4">
    <source>
        <dbReference type="Google" id="ProtNLM"/>
    </source>
</evidence>
<keyword evidence="3" id="KW-1185">Reference proteome</keyword>
<accession>A0ABP9SB96</accession>
<protein>
    <recommendedName>
        <fullName evidence="4">Cytochrome P450</fullName>
    </recommendedName>
</protein>
<comment type="caution">
    <text evidence="2">The sequence shown here is derived from an EMBL/GenBank/DDBJ whole genome shotgun (WGS) entry which is preliminary data.</text>
</comment>
<organism evidence="2 3">
    <name type="scientific">Rugosimonospora acidiphila</name>
    <dbReference type="NCBI Taxonomy" id="556531"/>
    <lineage>
        <taxon>Bacteria</taxon>
        <taxon>Bacillati</taxon>
        <taxon>Actinomycetota</taxon>
        <taxon>Actinomycetes</taxon>
        <taxon>Micromonosporales</taxon>
        <taxon>Micromonosporaceae</taxon>
        <taxon>Rugosimonospora</taxon>
    </lineage>
</organism>
<dbReference type="Gene3D" id="1.10.630.10">
    <property type="entry name" value="Cytochrome P450"/>
    <property type="match status" value="1"/>
</dbReference>
<dbReference type="Proteomes" id="UP001501570">
    <property type="component" value="Unassembled WGS sequence"/>
</dbReference>
<dbReference type="EMBL" id="BAABJQ010000017">
    <property type="protein sequence ID" value="GAA5192677.1"/>
    <property type="molecule type" value="Genomic_DNA"/>
</dbReference>
<sequence>MSDEAEQLLMSLFAPGGAADPYPVFAKVRELSPVHYSPGLSAWVFTCFADCQQVLADGQNYLVQDEAWRDANMPGWRESFAARFMSALLVWRNAPDHTRLRRLLTRDFTVRRVGGHAAHRAAHR</sequence>
<gene>
    <name evidence="2" type="ORF">GCM10023322_52810</name>
</gene>
<dbReference type="RefSeq" id="WP_345633982.1">
    <property type="nucleotide sequence ID" value="NZ_BAABJQ010000017.1"/>
</dbReference>
<evidence type="ECO:0000313" key="3">
    <source>
        <dbReference type="Proteomes" id="UP001501570"/>
    </source>
</evidence>
<dbReference type="SUPFAM" id="SSF48264">
    <property type="entry name" value="Cytochrome P450"/>
    <property type="match status" value="1"/>
</dbReference>